<dbReference type="AlphaFoldDB" id="A0A8H5EBI0"/>
<organism evidence="1 2">
    <name type="scientific">Fusarium anthophilum</name>
    <dbReference type="NCBI Taxonomy" id="48485"/>
    <lineage>
        <taxon>Eukaryota</taxon>
        <taxon>Fungi</taxon>
        <taxon>Dikarya</taxon>
        <taxon>Ascomycota</taxon>
        <taxon>Pezizomycotina</taxon>
        <taxon>Sordariomycetes</taxon>
        <taxon>Hypocreomycetidae</taxon>
        <taxon>Hypocreales</taxon>
        <taxon>Nectriaceae</taxon>
        <taxon>Fusarium</taxon>
        <taxon>Fusarium fujikuroi species complex</taxon>
    </lineage>
</organism>
<comment type="caution">
    <text evidence="1">The sequence shown here is derived from an EMBL/GenBank/DDBJ whole genome shotgun (WGS) entry which is preliminary data.</text>
</comment>
<reference evidence="1 2" key="1">
    <citation type="journal article" date="2020" name="BMC Genomics">
        <title>Correction to: Identification and distribution of gene clusters required for synthesis of sphingolipid metabolism inhibitors in diverse species of the filamentous fungus Fusarium.</title>
        <authorList>
            <person name="Kim H.S."/>
            <person name="Lohmar J.M."/>
            <person name="Busman M."/>
            <person name="Brown D.W."/>
            <person name="Naumann T.A."/>
            <person name="Divon H.H."/>
            <person name="Lysoe E."/>
            <person name="Uhlig S."/>
            <person name="Proctor R.H."/>
        </authorList>
    </citation>
    <scope>NUCLEOTIDE SEQUENCE [LARGE SCALE GENOMIC DNA]</scope>
    <source>
        <strain evidence="1 2">NRRL 25214</strain>
    </source>
</reference>
<evidence type="ECO:0000313" key="2">
    <source>
        <dbReference type="Proteomes" id="UP000573603"/>
    </source>
</evidence>
<accession>A0A8H5EBI0</accession>
<proteinExistence type="predicted"/>
<keyword evidence="2" id="KW-1185">Reference proteome</keyword>
<sequence>MPEGGPPPTPSKRARARALEEQGIPQGVEFQSALPCVQCFKAALSVASTSIAAHPEHPIDVPTFDYKFPFINSKKCKACEENIIPAMMNGNYMDIISILKAISGMLEQGADRFKDAHKLGIVKATVPDSTQSNSTKSNSTTLVQLGQRFQVLVNIHALTHDDVA</sequence>
<protein>
    <submittedName>
        <fullName evidence="1">Uncharacterized protein</fullName>
    </submittedName>
</protein>
<name>A0A8H5EBI0_9HYPO</name>
<evidence type="ECO:0000313" key="1">
    <source>
        <dbReference type="EMBL" id="KAF5254194.1"/>
    </source>
</evidence>
<dbReference type="EMBL" id="JABEVY010000026">
    <property type="protein sequence ID" value="KAF5254194.1"/>
    <property type="molecule type" value="Genomic_DNA"/>
</dbReference>
<gene>
    <name evidence="1" type="ORF">FANTH_1076</name>
</gene>
<dbReference type="Proteomes" id="UP000573603">
    <property type="component" value="Unassembled WGS sequence"/>
</dbReference>